<feature type="compositionally biased region" description="Basic and acidic residues" evidence="1">
    <location>
        <begin position="369"/>
        <end position="381"/>
    </location>
</feature>
<feature type="compositionally biased region" description="Basic and acidic residues" evidence="1">
    <location>
        <begin position="124"/>
        <end position="143"/>
    </location>
</feature>
<protein>
    <submittedName>
        <fullName evidence="2">Uncharacterized protein</fullName>
    </submittedName>
</protein>
<feature type="compositionally biased region" description="Basic and acidic residues" evidence="1">
    <location>
        <begin position="452"/>
        <end position="464"/>
    </location>
</feature>
<feature type="compositionally biased region" description="Polar residues" evidence="1">
    <location>
        <begin position="228"/>
        <end position="243"/>
    </location>
</feature>
<feature type="compositionally biased region" description="Basic and acidic residues" evidence="1">
    <location>
        <begin position="51"/>
        <end position="83"/>
    </location>
</feature>
<feature type="compositionally biased region" description="Basic and acidic residues" evidence="1">
    <location>
        <begin position="725"/>
        <end position="736"/>
    </location>
</feature>
<feature type="compositionally biased region" description="Low complexity" evidence="1">
    <location>
        <begin position="264"/>
        <end position="278"/>
    </location>
</feature>
<organism evidence="2 3">
    <name type="scientific">Gregarina niphandrodes</name>
    <name type="common">Septate eugregarine</name>
    <dbReference type="NCBI Taxonomy" id="110365"/>
    <lineage>
        <taxon>Eukaryota</taxon>
        <taxon>Sar</taxon>
        <taxon>Alveolata</taxon>
        <taxon>Apicomplexa</taxon>
        <taxon>Conoidasida</taxon>
        <taxon>Gregarinasina</taxon>
        <taxon>Eugregarinorida</taxon>
        <taxon>Gregarinidae</taxon>
        <taxon>Gregarina</taxon>
    </lineage>
</organism>
<feature type="region of interest" description="Disordered" evidence="1">
    <location>
        <begin position="574"/>
        <end position="759"/>
    </location>
</feature>
<dbReference type="VEuPathDB" id="CryptoDB:GNI_031840"/>
<evidence type="ECO:0000313" key="3">
    <source>
        <dbReference type="Proteomes" id="UP000019763"/>
    </source>
</evidence>
<dbReference type="RefSeq" id="XP_011129182.1">
    <property type="nucleotide sequence ID" value="XM_011130880.1"/>
</dbReference>
<accession>A0A023BAX4</accession>
<feature type="compositionally biased region" description="Basic residues" evidence="1">
    <location>
        <begin position="177"/>
        <end position="187"/>
    </location>
</feature>
<reference evidence="2" key="1">
    <citation type="submission" date="2013-12" db="EMBL/GenBank/DDBJ databases">
        <authorList>
            <person name="Omoto C.K."/>
            <person name="Sibley D."/>
            <person name="Venepally P."/>
            <person name="Hadjithomas M."/>
            <person name="Karamycheva S."/>
            <person name="Brunk B."/>
            <person name="Roos D."/>
            <person name="Caler E."/>
            <person name="Lorenzi H."/>
        </authorList>
    </citation>
    <scope>NUCLEOTIDE SEQUENCE</scope>
</reference>
<dbReference type="GeneID" id="22911302"/>
<dbReference type="AlphaFoldDB" id="A0A023BAX4"/>
<feature type="compositionally biased region" description="Basic and acidic residues" evidence="1">
    <location>
        <begin position="293"/>
        <end position="323"/>
    </location>
</feature>
<sequence length="759" mass="81155">MSKNVSPKMLPKRQASPVTRATTRALAKVTREALEGPGKPVGMGRSGAVKQVKESGPKEGALKENASKETGTRENASKEDRSNESSGSNDGGSKETRRRRDQGKTVGAAARQHAIKPDGGSHVARREAKGLKRPPETRTDGNAEKLPAALAPARLAGPPLMIAPESDIDEPYLPQAPKKRSGGKKRTAAGGDLATKTSPADAKKQVKRSHKKNVTMEATPVQRPVPQSVGTPQLPVNEQTTKSEMLKTGTEGTTKAERTKMNRATVSPSVSVANPVATTPMIVATRRSQRSRKNNETKIRTVGGDEPRNARHTDPVLREKPHSAPDPPVKTVRFQSMPLRKENVEMGDAGKEDAGKEEAKSSAKKVGRFTRDMKIALEADMVKAQPPGRRKRPLIQVSQDAEDDEQVPEKRGGRPGRKAGRGRVVEPTGVAEQTGDIYRPEGEMKRRRGRPRREESLARQEAARLEAPAKQASRGLDTTEEAPLAKLKRRRGRQEPGPARVGGKLSLQEKRLLRGKTPLQGESPLQGRSPLQEKASQRRSPLQERPESHVVANGVEDTDIEGTGARVLDEAMRVAQTGSPAADDTTDAARHEGARHKNGAQTVVSDDVPGPHPAAVPTPQKSQSRCKGTALSPSVGRRITRQISKATEPGGRSVSSVGPDRRPEPAVGGNGAGSKEKSAPSPNATRESTRRKRGLPDLVQTADQGASDQGASDQGGFDQKPSHQKASDRKPSDQKVSDVLQVPGGGVVESASVIGPPRS</sequence>
<comment type="caution">
    <text evidence="2">The sequence shown here is derived from an EMBL/GenBank/DDBJ whole genome shotgun (WGS) entry which is preliminary data.</text>
</comment>
<feature type="region of interest" description="Disordered" evidence="1">
    <location>
        <begin position="1"/>
        <end position="561"/>
    </location>
</feature>
<feature type="compositionally biased region" description="Basic and acidic residues" evidence="1">
    <location>
        <begin position="339"/>
        <end position="361"/>
    </location>
</feature>
<keyword evidence="3" id="KW-1185">Reference proteome</keyword>
<feature type="compositionally biased region" description="Polar residues" evidence="1">
    <location>
        <begin position="701"/>
        <end position="712"/>
    </location>
</feature>
<dbReference type="Proteomes" id="UP000019763">
    <property type="component" value="Unassembled WGS sequence"/>
</dbReference>
<dbReference type="OMA" id="ESWASED"/>
<name>A0A023BAX4_GRENI</name>
<feature type="compositionally biased region" description="Low complexity" evidence="1">
    <location>
        <begin position="146"/>
        <end position="160"/>
    </location>
</feature>
<evidence type="ECO:0000313" key="2">
    <source>
        <dbReference type="EMBL" id="EZG78848.1"/>
    </source>
</evidence>
<gene>
    <name evidence="2" type="ORF">GNI_031840</name>
</gene>
<evidence type="ECO:0000256" key="1">
    <source>
        <dbReference type="SAM" id="MobiDB-lite"/>
    </source>
</evidence>
<dbReference type="EMBL" id="AFNH02000242">
    <property type="protein sequence ID" value="EZG78848.1"/>
    <property type="molecule type" value="Genomic_DNA"/>
</dbReference>
<proteinExistence type="predicted"/>